<keyword evidence="10" id="KW-1185">Reference proteome</keyword>
<feature type="transmembrane region" description="Helical" evidence="6">
    <location>
        <begin position="803"/>
        <end position="827"/>
    </location>
</feature>
<dbReference type="EMBL" id="JBHTKA010000002">
    <property type="protein sequence ID" value="MFD0999675.1"/>
    <property type="molecule type" value="Genomic_DNA"/>
</dbReference>
<dbReference type="PANTHER" id="PTHR30572:SF18">
    <property type="entry name" value="ABC-TYPE MACROLIDE FAMILY EXPORT SYSTEM PERMEASE COMPONENT 2"/>
    <property type="match status" value="1"/>
</dbReference>
<keyword evidence="5 6" id="KW-0472">Membrane</keyword>
<feature type="transmembrane region" description="Helical" evidence="6">
    <location>
        <begin position="416"/>
        <end position="443"/>
    </location>
</feature>
<comment type="subcellular location">
    <subcellularLocation>
        <location evidence="1">Cell membrane</location>
        <topology evidence="1">Multi-pass membrane protein</topology>
    </subcellularLocation>
</comment>
<feature type="transmembrane region" description="Helical" evidence="6">
    <location>
        <begin position="94"/>
        <end position="118"/>
    </location>
</feature>
<dbReference type="Proteomes" id="UP001597112">
    <property type="component" value="Unassembled WGS sequence"/>
</dbReference>
<keyword evidence="2" id="KW-1003">Cell membrane</keyword>
<evidence type="ECO:0000256" key="1">
    <source>
        <dbReference type="ARBA" id="ARBA00004651"/>
    </source>
</evidence>
<dbReference type="InterPro" id="IPR050250">
    <property type="entry name" value="Macrolide_Exporter_MacB"/>
</dbReference>
<dbReference type="RefSeq" id="WP_377578571.1">
    <property type="nucleotide sequence ID" value="NZ_JBHTKA010000002.1"/>
</dbReference>
<feature type="transmembrane region" description="Helical" evidence="6">
    <location>
        <begin position="759"/>
        <end position="782"/>
    </location>
</feature>
<feature type="domain" description="MacB-like periplasmic core" evidence="8">
    <location>
        <begin position="544"/>
        <end position="695"/>
    </location>
</feature>
<sequence length="882" mass="98361">MKARPPRPVLNFLRWFCREDYLDEVEGDLVELFEKQHRHSPAAARWKFAGNVICYLRPEYMKVFQSRPSSYTALSMTMIQNYIKLAFRNLRKRTAFSIINITGLALGVCTCLIILNYIDFETSYDNFHTHASDLYRINRTLIQNGERKIPHVMTTYGLGPALETDLPEVKHYIRTHEEEAVLQYQPEAGEAKAFHENKLLIADSTFFQAFTFKSLAGNLPSALNDPNSMVLTQTAARKYFGSENPLGKTVTLSGGRMNGDYSITAVMEDIPGNSHFGFDILVPMHNIFLTKQYQQDDGWGWNNFTTYIQLNEGASVQRAEQKLPDFCQRRLDPKWKDINGRMELKLQPLQNIHLQPGLRVNVETVNPGTIYFFGVIAGFILFIAWINYINLSTARAMERAREVGIKKAIGAFRSELIVQFLCESVVINFIGIVLAVSLAVLLLPSLSNITGHELAFNFADIRLWFVLAGLFFIGTFASGIYPALVLSSFKITKVMKGQSDRRGFSLRKALVVFQFVASLILIAGTLVVYRQIHFMQAQDKGLQMDQMLVVAGPGTIKWKVAQQKLAIFKEEALKINGVKEVATSGAIPGGGHNWGADVRKSGAAVTENKLGSVVWVDPDFIPTYNIPFVAGKNFDSSIRSDMEGVIINEASLDAYNLGTAEQALHEQLVMGEDTATIIGILKNYNWSSLKTDYVPFLFRADTIIPPKISIHLQAQNIPAAVDAIGKLYKELIPGEPFEYTFLDDSFNAQYKSDQQFGNIFGMFASLAVAISCLGLWGLASFTTAQRLKEIGVRKVLGASVSSIVILLSGQFMRLVLIAAVIALPVVWYGSDTWLHSFAFRIGLGLDLFLLPVVVLTLIALLTVSIQVFKGAITNPAKVLRSE</sequence>
<reference evidence="10" key="1">
    <citation type="journal article" date="2019" name="Int. J. Syst. Evol. Microbiol.">
        <title>The Global Catalogue of Microorganisms (GCM) 10K type strain sequencing project: providing services to taxonomists for standard genome sequencing and annotation.</title>
        <authorList>
            <consortium name="The Broad Institute Genomics Platform"/>
            <consortium name="The Broad Institute Genome Sequencing Center for Infectious Disease"/>
            <person name="Wu L."/>
            <person name="Ma J."/>
        </authorList>
    </citation>
    <scope>NUCLEOTIDE SEQUENCE [LARGE SCALE GENOMIC DNA]</scope>
    <source>
        <strain evidence="10">CCUG 58938</strain>
    </source>
</reference>
<evidence type="ECO:0000259" key="8">
    <source>
        <dbReference type="Pfam" id="PF12704"/>
    </source>
</evidence>
<protein>
    <submittedName>
        <fullName evidence="9">ABC transporter permease</fullName>
    </submittedName>
</protein>
<dbReference type="Pfam" id="PF12704">
    <property type="entry name" value="MacB_PCD"/>
    <property type="match status" value="2"/>
</dbReference>
<feature type="domain" description="ABC3 transporter permease C-terminal" evidence="7">
    <location>
        <begin position="762"/>
        <end position="866"/>
    </location>
</feature>
<dbReference type="PANTHER" id="PTHR30572">
    <property type="entry name" value="MEMBRANE COMPONENT OF TRANSPORTER-RELATED"/>
    <property type="match status" value="1"/>
</dbReference>
<dbReference type="InterPro" id="IPR003838">
    <property type="entry name" value="ABC3_permease_C"/>
</dbReference>
<feature type="transmembrane region" description="Helical" evidence="6">
    <location>
        <begin position="370"/>
        <end position="391"/>
    </location>
</feature>
<name>A0ABW3K2L7_9BACT</name>
<feature type="domain" description="MacB-like periplasmic core" evidence="8">
    <location>
        <begin position="97"/>
        <end position="323"/>
    </location>
</feature>
<gene>
    <name evidence="9" type="ORF">ACFQ21_10170</name>
</gene>
<dbReference type="Pfam" id="PF02687">
    <property type="entry name" value="FtsX"/>
    <property type="match status" value="2"/>
</dbReference>
<evidence type="ECO:0000256" key="5">
    <source>
        <dbReference type="ARBA" id="ARBA00023136"/>
    </source>
</evidence>
<feature type="transmembrane region" description="Helical" evidence="6">
    <location>
        <begin position="847"/>
        <end position="868"/>
    </location>
</feature>
<evidence type="ECO:0000256" key="6">
    <source>
        <dbReference type="SAM" id="Phobius"/>
    </source>
</evidence>
<feature type="domain" description="ABC3 transporter permease C-terminal" evidence="7">
    <location>
        <begin position="375"/>
        <end position="485"/>
    </location>
</feature>
<dbReference type="InterPro" id="IPR047699">
    <property type="entry name" value="Permease_put_prefix"/>
</dbReference>
<feature type="transmembrane region" description="Helical" evidence="6">
    <location>
        <begin position="463"/>
        <end position="489"/>
    </location>
</feature>
<evidence type="ECO:0000256" key="2">
    <source>
        <dbReference type="ARBA" id="ARBA00022475"/>
    </source>
</evidence>
<evidence type="ECO:0000313" key="10">
    <source>
        <dbReference type="Proteomes" id="UP001597112"/>
    </source>
</evidence>
<evidence type="ECO:0000259" key="7">
    <source>
        <dbReference type="Pfam" id="PF02687"/>
    </source>
</evidence>
<proteinExistence type="predicted"/>
<organism evidence="9 10">
    <name type="scientific">Ohtaekwangia kribbensis</name>
    <dbReference type="NCBI Taxonomy" id="688913"/>
    <lineage>
        <taxon>Bacteria</taxon>
        <taxon>Pseudomonadati</taxon>
        <taxon>Bacteroidota</taxon>
        <taxon>Cytophagia</taxon>
        <taxon>Cytophagales</taxon>
        <taxon>Fulvivirgaceae</taxon>
        <taxon>Ohtaekwangia</taxon>
    </lineage>
</organism>
<accession>A0ABW3K2L7</accession>
<evidence type="ECO:0000256" key="4">
    <source>
        <dbReference type="ARBA" id="ARBA00022989"/>
    </source>
</evidence>
<dbReference type="NCBIfam" id="NF038404">
    <property type="entry name" value="perm_prefix_2"/>
    <property type="match status" value="1"/>
</dbReference>
<keyword evidence="3 6" id="KW-0812">Transmembrane</keyword>
<keyword evidence="4 6" id="KW-1133">Transmembrane helix</keyword>
<dbReference type="InterPro" id="IPR025857">
    <property type="entry name" value="MacB_PCD"/>
</dbReference>
<evidence type="ECO:0000313" key="9">
    <source>
        <dbReference type="EMBL" id="MFD0999675.1"/>
    </source>
</evidence>
<evidence type="ECO:0000256" key="3">
    <source>
        <dbReference type="ARBA" id="ARBA00022692"/>
    </source>
</evidence>
<comment type="caution">
    <text evidence="9">The sequence shown here is derived from an EMBL/GenBank/DDBJ whole genome shotgun (WGS) entry which is preliminary data.</text>
</comment>
<feature type="transmembrane region" description="Helical" evidence="6">
    <location>
        <begin position="510"/>
        <end position="529"/>
    </location>
</feature>